<dbReference type="InterPro" id="IPR018239">
    <property type="entry name" value="DNA_ligase_AS"/>
</dbReference>
<feature type="domain" description="BRCT" evidence="16">
    <location>
        <begin position="593"/>
        <end position="674"/>
    </location>
</feature>
<keyword evidence="6 14" id="KW-0479">Metal-binding</keyword>
<dbReference type="PROSITE" id="PS50172">
    <property type="entry name" value="BRCT"/>
    <property type="match status" value="1"/>
</dbReference>
<dbReference type="SUPFAM" id="SSF47781">
    <property type="entry name" value="RuvA domain 2-like"/>
    <property type="match status" value="1"/>
</dbReference>
<evidence type="ECO:0000256" key="5">
    <source>
        <dbReference type="ARBA" id="ARBA00022705"/>
    </source>
</evidence>
<evidence type="ECO:0000256" key="2">
    <source>
        <dbReference type="ARBA" id="ARBA00012722"/>
    </source>
</evidence>
<evidence type="ECO:0000256" key="6">
    <source>
        <dbReference type="ARBA" id="ARBA00022723"/>
    </source>
</evidence>
<gene>
    <name evidence="14 17" type="primary">ligA</name>
    <name evidence="17" type="ORF">DZC52_01830</name>
</gene>
<dbReference type="RefSeq" id="WP_116649413.1">
    <property type="nucleotide sequence ID" value="NZ_QUZK01000012.1"/>
</dbReference>
<comment type="function">
    <text evidence="1 14">DNA ligase that catalyzes the formation of phosphodiester linkages between 5'-phosphoryl and 3'-hydroxyl groups in double-stranded DNA using NAD as a coenzyme and as the energy source for the reaction. It is essential for DNA replication and repair of damaged DNA.</text>
</comment>
<dbReference type="Pfam" id="PF22745">
    <property type="entry name" value="Nlig-Ia"/>
    <property type="match status" value="1"/>
</dbReference>
<keyword evidence="11 14" id="KW-0234">DNA repair</keyword>
<dbReference type="NCBIfam" id="NF005932">
    <property type="entry name" value="PRK07956.1"/>
    <property type="match status" value="1"/>
</dbReference>
<dbReference type="FunFam" id="1.10.150.20:FF:000007">
    <property type="entry name" value="DNA ligase"/>
    <property type="match status" value="1"/>
</dbReference>
<dbReference type="SMART" id="SM00278">
    <property type="entry name" value="HhH1"/>
    <property type="match status" value="4"/>
</dbReference>
<dbReference type="InterPro" id="IPR001679">
    <property type="entry name" value="DNA_ligase"/>
</dbReference>
<evidence type="ECO:0000256" key="8">
    <source>
        <dbReference type="ARBA" id="ARBA00022833"/>
    </source>
</evidence>
<dbReference type="Gene3D" id="2.40.50.140">
    <property type="entry name" value="Nucleic acid-binding proteins"/>
    <property type="match status" value="1"/>
</dbReference>
<dbReference type="Pfam" id="PF03120">
    <property type="entry name" value="OB_DNA_ligase"/>
    <property type="match status" value="1"/>
</dbReference>
<dbReference type="GO" id="GO:0006281">
    <property type="term" value="P:DNA repair"/>
    <property type="evidence" value="ECO:0007669"/>
    <property type="project" value="UniProtKB-KW"/>
</dbReference>
<dbReference type="OrthoDB" id="9759736at2"/>
<dbReference type="Pfam" id="PF12826">
    <property type="entry name" value="HHH_2"/>
    <property type="match status" value="1"/>
</dbReference>
<keyword evidence="4 14" id="KW-0436">Ligase</keyword>
<feature type="binding site" evidence="14">
    <location>
        <position position="291"/>
    </location>
    <ligand>
        <name>NAD(+)</name>
        <dbReference type="ChEBI" id="CHEBI:57540"/>
    </ligand>
</feature>
<dbReference type="Gene3D" id="3.30.470.30">
    <property type="entry name" value="DNA ligase/mRNA capping enzyme"/>
    <property type="match status" value="1"/>
</dbReference>
<comment type="caution">
    <text evidence="17">The sequence shown here is derived from an EMBL/GenBank/DDBJ whole genome shotgun (WGS) entry which is preliminary data.</text>
</comment>
<dbReference type="InterPro" id="IPR001357">
    <property type="entry name" value="BRCT_dom"/>
</dbReference>
<dbReference type="GO" id="GO:0003911">
    <property type="term" value="F:DNA ligase (NAD+) activity"/>
    <property type="evidence" value="ECO:0007669"/>
    <property type="project" value="UniProtKB-UniRule"/>
</dbReference>
<dbReference type="InterPro" id="IPR013839">
    <property type="entry name" value="DNAligase_adenylation"/>
</dbReference>
<accession>A0A3E1KC25</accession>
<name>A0A3E1KC25_9GAMM</name>
<dbReference type="EC" id="6.5.1.2" evidence="2 14"/>
<dbReference type="GO" id="GO:0006260">
    <property type="term" value="P:DNA replication"/>
    <property type="evidence" value="ECO:0007669"/>
    <property type="project" value="UniProtKB-KW"/>
</dbReference>
<dbReference type="InterPro" id="IPR004149">
    <property type="entry name" value="Znf_DNAligase_C4"/>
</dbReference>
<dbReference type="SUPFAM" id="SSF52113">
    <property type="entry name" value="BRCT domain"/>
    <property type="match status" value="1"/>
</dbReference>
<dbReference type="InterPro" id="IPR033136">
    <property type="entry name" value="DNA_ligase_CS"/>
</dbReference>
<dbReference type="SUPFAM" id="SSF50249">
    <property type="entry name" value="Nucleic acid-binding proteins"/>
    <property type="match status" value="1"/>
</dbReference>
<keyword evidence="14" id="KW-0464">Manganese</keyword>
<dbReference type="InterPro" id="IPR012340">
    <property type="entry name" value="NA-bd_OB-fold"/>
</dbReference>
<evidence type="ECO:0000256" key="7">
    <source>
        <dbReference type="ARBA" id="ARBA00022763"/>
    </source>
</evidence>
<dbReference type="FunFam" id="1.10.150.20:FF:000006">
    <property type="entry name" value="DNA ligase"/>
    <property type="match status" value="1"/>
</dbReference>
<feature type="binding site" evidence="14">
    <location>
        <position position="139"/>
    </location>
    <ligand>
        <name>NAD(+)</name>
        <dbReference type="ChEBI" id="CHEBI:57540"/>
    </ligand>
</feature>
<keyword evidence="5 14" id="KW-0235">DNA replication</keyword>
<comment type="caution">
    <text evidence="14">Lacks conserved residue(s) required for the propagation of feature annotation.</text>
</comment>
<feature type="binding site" evidence="14">
    <location>
        <begin position="85"/>
        <end position="86"/>
    </location>
    <ligand>
        <name>NAD(+)</name>
        <dbReference type="ChEBI" id="CHEBI:57540"/>
    </ligand>
</feature>
<dbReference type="Pfam" id="PF00533">
    <property type="entry name" value="BRCT"/>
    <property type="match status" value="1"/>
</dbReference>
<reference evidence="17 18" key="1">
    <citation type="submission" date="2018-08" db="EMBL/GenBank/DDBJ databases">
        <title>Wenzhouxiangella salilacus sp. nov., a novel bacterium isolated from a saline lake in Xinjiang Province, China.</title>
        <authorList>
            <person name="Han S."/>
        </authorList>
    </citation>
    <scope>NUCLEOTIDE SEQUENCE [LARGE SCALE GENOMIC DNA]</scope>
    <source>
        <strain evidence="17 18">XDB06</strain>
    </source>
</reference>
<dbReference type="GO" id="GO:0005829">
    <property type="term" value="C:cytosol"/>
    <property type="evidence" value="ECO:0007669"/>
    <property type="project" value="TreeGrafter"/>
</dbReference>
<keyword evidence="8 14" id="KW-0862">Zinc</keyword>
<dbReference type="InterPro" id="IPR036420">
    <property type="entry name" value="BRCT_dom_sf"/>
</dbReference>
<feature type="binding site" evidence="14">
    <location>
        <position position="412"/>
    </location>
    <ligand>
        <name>Zn(2+)</name>
        <dbReference type="ChEBI" id="CHEBI:29105"/>
    </ligand>
</feature>
<sequence length="674" mass="74247">MNDERKDAASRIETLREKIHEHNYRYYVLDDPIISDAEYDRLLRELEALESEHPDLVTEDSPTQRVGARPAEGFETVAHRIPMLSLGNAFSEDEVAEFDRRVRDRLDIDEVVYSAEPKLDGVAIALRYENGRLTLAATRGDGRSGEDVTANVRTIRAVPLKLRGDDLPEALEVRGEIFMTRSGFAELNERLADADEKTFVNPRNAASGSLRQLDSSVTARRPLHFFCYQAATTDGLPGRHSEILEKLRGMGLPVSPEAQSVKGLKGLLAYYEQAGERRDQLDYDIDGVVYKVDDLDQQQELGFVSRAPRWAIAHKFPAQEETTRLVGIEVQVGRTGALTPVARLEPVFVGGVTVTNATLHNIDEIRRKDVRPGDYVVVRRAGDVIPEIVRSIPERREGELEPWEMPERCPECDSAVEQVEGEAVARCTGGLVCPAQRKRALEHYASRAAMDIDGLGEKVIGQLVDQDLVHSPADLYKLDRDTLAGLDRMGEKSAENLLQALEDSKKVALGRLLFALGIREVGEVTARALARHFGTLDKLAEASVEDLEAVRDVGPVVARHVHAFFDEAHNRKVIEELLEAGVSYDPEESAADTGDLPLSDCTYVLTGSLSGLTRSQAKKRLESLGARVTGSVSKNTTAVIAGENPGSKFDKAGELGIDVLDEAALEELLRKHGG</sequence>
<evidence type="ECO:0000313" key="17">
    <source>
        <dbReference type="EMBL" id="RFF32231.1"/>
    </source>
</evidence>
<dbReference type="PIRSF" id="PIRSF001604">
    <property type="entry name" value="LigA"/>
    <property type="match status" value="1"/>
</dbReference>
<feature type="binding site" evidence="14">
    <location>
        <position position="433"/>
    </location>
    <ligand>
        <name>Zn(2+)</name>
        <dbReference type="ChEBI" id="CHEBI:29105"/>
    </ligand>
</feature>
<dbReference type="SMART" id="SM00532">
    <property type="entry name" value="LIGANc"/>
    <property type="match status" value="1"/>
</dbReference>
<protein>
    <recommendedName>
        <fullName evidence="3 14">DNA ligase</fullName>
        <ecNumber evidence="2 14">6.5.1.2</ecNumber>
    </recommendedName>
    <alternativeName>
        <fullName evidence="14">Polydeoxyribonucleotide synthase [NAD(+)]</fullName>
    </alternativeName>
</protein>
<keyword evidence="18" id="KW-1185">Reference proteome</keyword>
<dbReference type="InterPro" id="IPR004150">
    <property type="entry name" value="NAD_DNA_ligase_OB"/>
</dbReference>
<evidence type="ECO:0000256" key="14">
    <source>
        <dbReference type="HAMAP-Rule" id="MF_01588"/>
    </source>
</evidence>
<dbReference type="PROSITE" id="PS01055">
    <property type="entry name" value="DNA_LIGASE_N1"/>
    <property type="match status" value="1"/>
</dbReference>
<evidence type="ECO:0000256" key="4">
    <source>
        <dbReference type="ARBA" id="ARBA00022598"/>
    </source>
</evidence>
<dbReference type="Pfam" id="PF01653">
    <property type="entry name" value="DNA_ligase_aden"/>
    <property type="match status" value="1"/>
</dbReference>
<proteinExistence type="inferred from homology"/>
<evidence type="ECO:0000256" key="15">
    <source>
        <dbReference type="RuleBase" id="RU000618"/>
    </source>
</evidence>
<dbReference type="PANTHER" id="PTHR23389:SF9">
    <property type="entry name" value="DNA LIGASE"/>
    <property type="match status" value="1"/>
</dbReference>
<comment type="similarity">
    <text evidence="13 14">Belongs to the NAD-dependent DNA ligase family. LigA subfamily.</text>
</comment>
<evidence type="ECO:0000256" key="12">
    <source>
        <dbReference type="ARBA" id="ARBA00034005"/>
    </source>
</evidence>
<dbReference type="CDD" id="cd00114">
    <property type="entry name" value="LIGANc"/>
    <property type="match status" value="1"/>
</dbReference>
<dbReference type="Gene3D" id="1.10.287.610">
    <property type="entry name" value="Helix hairpin bin"/>
    <property type="match status" value="1"/>
</dbReference>
<keyword evidence="7 14" id="KW-0227">DNA damage</keyword>
<dbReference type="InterPro" id="IPR041663">
    <property type="entry name" value="DisA/LigA_HHH"/>
</dbReference>
<dbReference type="Pfam" id="PF03119">
    <property type="entry name" value="DNA_ligase_ZBD"/>
    <property type="match status" value="1"/>
</dbReference>
<dbReference type="Gene3D" id="1.10.150.20">
    <property type="entry name" value="5' to 3' exonuclease, C-terminal subdomain"/>
    <property type="match status" value="2"/>
</dbReference>
<feature type="active site" description="N6-AMP-lysine intermediate" evidence="14">
    <location>
        <position position="118"/>
    </location>
</feature>
<evidence type="ECO:0000259" key="16">
    <source>
        <dbReference type="PROSITE" id="PS50172"/>
    </source>
</evidence>
<dbReference type="GO" id="GO:0046872">
    <property type="term" value="F:metal ion binding"/>
    <property type="evidence" value="ECO:0007669"/>
    <property type="project" value="UniProtKB-KW"/>
</dbReference>
<dbReference type="EMBL" id="QUZK01000012">
    <property type="protein sequence ID" value="RFF32231.1"/>
    <property type="molecule type" value="Genomic_DNA"/>
</dbReference>
<dbReference type="FunFam" id="2.40.50.140:FF:000012">
    <property type="entry name" value="DNA ligase"/>
    <property type="match status" value="1"/>
</dbReference>
<dbReference type="InterPro" id="IPR003583">
    <property type="entry name" value="Hlx-hairpin-Hlx_DNA-bd_motif"/>
</dbReference>
<dbReference type="GO" id="GO:0003677">
    <property type="term" value="F:DNA binding"/>
    <property type="evidence" value="ECO:0007669"/>
    <property type="project" value="InterPro"/>
</dbReference>
<feature type="binding site" evidence="14">
    <location>
        <position position="116"/>
    </location>
    <ligand>
        <name>NAD(+)</name>
        <dbReference type="ChEBI" id="CHEBI:57540"/>
    </ligand>
</feature>
<dbReference type="PROSITE" id="PS01056">
    <property type="entry name" value="DNA_LIGASE_N2"/>
    <property type="match status" value="1"/>
</dbReference>
<feature type="binding site" evidence="14">
    <location>
        <begin position="36"/>
        <end position="40"/>
    </location>
    <ligand>
        <name>NAD(+)</name>
        <dbReference type="ChEBI" id="CHEBI:57540"/>
    </ligand>
</feature>
<organism evidence="17 18">
    <name type="scientific">Wenzhouxiangella sediminis</name>
    <dbReference type="NCBI Taxonomy" id="1792836"/>
    <lineage>
        <taxon>Bacteria</taxon>
        <taxon>Pseudomonadati</taxon>
        <taxon>Pseudomonadota</taxon>
        <taxon>Gammaproteobacteria</taxon>
        <taxon>Chromatiales</taxon>
        <taxon>Wenzhouxiangellaceae</taxon>
        <taxon>Wenzhouxiangella</taxon>
    </lineage>
</organism>
<evidence type="ECO:0000256" key="10">
    <source>
        <dbReference type="ARBA" id="ARBA00023027"/>
    </source>
</evidence>
<dbReference type="PANTHER" id="PTHR23389">
    <property type="entry name" value="CHROMOSOME TRANSMISSION FIDELITY FACTOR 18"/>
    <property type="match status" value="1"/>
</dbReference>
<dbReference type="CDD" id="cd17748">
    <property type="entry name" value="BRCT_DNA_ligase_like"/>
    <property type="match status" value="1"/>
</dbReference>
<feature type="binding site" evidence="14">
    <location>
        <position position="315"/>
    </location>
    <ligand>
        <name>NAD(+)</name>
        <dbReference type="ChEBI" id="CHEBI:57540"/>
    </ligand>
</feature>
<dbReference type="NCBIfam" id="TIGR00575">
    <property type="entry name" value="dnlj"/>
    <property type="match status" value="1"/>
</dbReference>
<evidence type="ECO:0000256" key="3">
    <source>
        <dbReference type="ARBA" id="ARBA00013308"/>
    </source>
</evidence>
<dbReference type="InterPro" id="IPR013840">
    <property type="entry name" value="DNAligase_N"/>
</dbReference>
<evidence type="ECO:0000256" key="9">
    <source>
        <dbReference type="ARBA" id="ARBA00022842"/>
    </source>
</evidence>
<dbReference type="Proteomes" id="UP000260351">
    <property type="component" value="Unassembled WGS sequence"/>
</dbReference>
<keyword evidence="9 14" id="KW-0460">Magnesium</keyword>
<feature type="binding site" evidence="14">
    <location>
        <position position="176"/>
    </location>
    <ligand>
        <name>NAD(+)</name>
        <dbReference type="ChEBI" id="CHEBI:57540"/>
    </ligand>
</feature>
<dbReference type="HAMAP" id="MF_01588">
    <property type="entry name" value="DNA_ligase_A"/>
    <property type="match status" value="1"/>
</dbReference>
<dbReference type="FunFam" id="3.30.470.30:FF:000001">
    <property type="entry name" value="DNA ligase"/>
    <property type="match status" value="1"/>
</dbReference>
<dbReference type="SMART" id="SM00292">
    <property type="entry name" value="BRCT"/>
    <property type="match status" value="1"/>
</dbReference>
<evidence type="ECO:0000256" key="1">
    <source>
        <dbReference type="ARBA" id="ARBA00004067"/>
    </source>
</evidence>
<dbReference type="Gene3D" id="6.20.10.30">
    <property type="match status" value="1"/>
</dbReference>
<evidence type="ECO:0000313" key="18">
    <source>
        <dbReference type="Proteomes" id="UP000260351"/>
    </source>
</evidence>
<feature type="binding site" evidence="14">
    <location>
        <position position="409"/>
    </location>
    <ligand>
        <name>Zn(2+)</name>
        <dbReference type="ChEBI" id="CHEBI:29105"/>
    </ligand>
</feature>
<dbReference type="InterPro" id="IPR010994">
    <property type="entry name" value="RuvA_2-like"/>
</dbReference>
<dbReference type="Gene3D" id="3.40.50.10190">
    <property type="entry name" value="BRCT domain"/>
    <property type="match status" value="1"/>
</dbReference>
<comment type="cofactor">
    <cofactor evidence="14">
        <name>Mg(2+)</name>
        <dbReference type="ChEBI" id="CHEBI:18420"/>
    </cofactor>
    <cofactor evidence="14">
        <name>Mn(2+)</name>
        <dbReference type="ChEBI" id="CHEBI:29035"/>
    </cofactor>
</comment>
<evidence type="ECO:0000256" key="13">
    <source>
        <dbReference type="ARBA" id="ARBA00060881"/>
    </source>
</evidence>
<dbReference type="FunFam" id="1.10.287.610:FF:000002">
    <property type="entry name" value="DNA ligase"/>
    <property type="match status" value="1"/>
</dbReference>
<dbReference type="AlphaFoldDB" id="A0A3E1KC25"/>
<comment type="catalytic activity">
    <reaction evidence="12 14 15">
        <text>NAD(+) + (deoxyribonucleotide)n-3'-hydroxyl + 5'-phospho-(deoxyribonucleotide)m = (deoxyribonucleotide)n+m + AMP + beta-nicotinamide D-nucleotide.</text>
        <dbReference type="EC" id="6.5.1.2"/>
    </reaction>
</comment>
<dbReference type="SUPFAM" id="SSF56091">
    <property type="entry name" value="DNA ligase/mRNA capping enzyme, catalytic domain"/>
    <property type="match status" value="1"/>
</dbReference>
<keyword evidence="10 14" id="KW-0520">NAD</keyword>
<dbReference type="Pfam" id="PF14520">
    <property type="entry name" value="HHH_5"/>
    <property type="match status" value="1"/>
</dbReference>
<evidence type="ECO:0000256" key="11">
    <source>
        <dbReference type="ARBA" id="ARBA00023204"/>
    </source>
</evidence>